<evidence type="ECO:0000313" key="1">
    <source>
        <dbReference type="EMBL" id="MUI34453.1"/>
    </source>
</evidence>
<name>A0A844ND61_PSEAI</name>
<evidence type="ECO:0000313" key="2">
    <source>
        <dbReference type="Proteomes" id="UP000433532"/>
    </source>
</evidence>
<reference evidence="1 2" key="1">
    <citation type="submission" date="2019-11" db="EMBL/GenBank/DDBJ databases">
        <title>Genomes of ocular Pseudomonas aeruginosa isolates.</title>
        <authorList>
            <person name="Khan M."/>
            <person name="Rice S.A."/>
            <person name="Willcox M.D.P."/>
            <person name="Stapleton F."/>
        </authorList>
    </citation>
    <scope>NUCLEOTIDE SEQUENCE [LARGE SCALE GENOMIC DNA]</scope>
    <source>
        <strain evidence="1 2">PA221</strain>
    </source>
</reference>
<comment type="caution">
    <text evidence="1">The sequence shown here is derived from an EMBL/GenBank/DDBJ whole genome shotgun (WGS) entry which is preliminary data.</text>
</comment>
<dbReference type="AlphaFoldDB" id="A0A844ND61"/>
<gene>
    <name evidence="1" type="ORF">GNQ48_05495</name>
</gene>
<organism evidence="1 2">
    <name type="scientific">Pseudomonas aeruginosa</name>
    <dbReference type="NCBI Taxonomy" id="287"/>
    <lineage>
        <taxon>Bacteria</taxon>
        <taxon>Pseudomonadati</taxon>
        <taxon>Pseudomonadota</taxon>
        <taxon>Gammaproteobacteria</taxon>
        <taxon>Pseudomonadales</taxon>
        <taxon>Pseudomonadaceae</taxon>
        <taxon>Pseudomonas</taxon>
    </lineage>
</organism>
<proteinExistence type="predicted"/>
<accession>A0A844ND61</accession>
<evidence type="ECO:0008006" key="3">
    <source>
        <dbReference type="Google" id="ProtNLM"/>
    </source>
</evidence>
<dbReference type="RefSeq" id="WP_023100847.1">
    <property type="nucleotide sequence ID" value="NZ_BBQK01000039.1"/>
</dbReference>
<protein>
    <recommendedName>
        <fullName evidence="3">HNH endonuclease</fullName>
    </recommendedName>
</protein>
<sequence>MLLPVRAGLPPSAVFKGLNALMREVFLASCSGRAIDESTLPYGLWTAAQANPATDACLQALDIAITALDDEDRYQLYLGARAAPSVRQLFTDPIAAAQAIPETVNAALKNLTAHLFKNSSMLVGITAACGETVKDHYNRYSAIHPPGNGNVCGMCATEQLAQLRSGTAANNQWRAPYDHLLAKDKYPQFGVDPDNLIPICHTCNSKAKLAKDLLYDLDGLRRTCFDPWAESAHKQVELQIDFQDISPIVTWVMRPLSLTNQRKLTTWNEVYCIKERIEGEFLSLQEKLAEDLDCENLPAFKHSITTKAHARKQFERRTPFNYWRHLLYESLLRLADPDLEQLRMLCHAALDPNGDAAATYGI</sequence>
<dbReference type="Proteomes" id="UP000433532">
    <property type="component" value="Unassembled WGS sequence"/>
</dbReference>
<dbReference type="EMBL" id="WOAD01000003">
    <property type="protein sequence ID" value="MUI34453.1"/>
    <property type="molecule type" value="Genomic_DNA"/>
</dbReference>